<dbReference type="RefSeq" id="WP_183077881.1">
    <property type="nucleotide sequence ID" value="NZ_RBIG01000001.1"/>
</dbReference>
<evidence type="ECO:0000313" key="6">
    <source>
        <dbReference type="EMBL" id="RKQ73517.1"/>
    </source>
</evidence>
<dbReference type="PANTHER" id="PTHR30085:SF6">
    <property type="entry name" value="ABC TRANSPORTER GLUTAMINE-BINDING PROTEIN GLNH"/>
    <property type="match status" value="1"/>
</dbReference>
<dbReference type="InterPro" id="IPR051455">
    <property type="entry name" value="Bact_solute-bind_prot3"/>
</dbReference>
<reference evidence="6 7" key="1">
    <citation type="submission" date="2018-10" db="EMBL/GenBank/DDBJ databases">
        <title>Comparative analysis of microorganisms from saline springs in Andes Mountain Range, Colombia.</title>
        <authorList>
            <person name="Rubin E."/>
        </authorList>
    </citation>
    <scope>NUCLEOTIDE SEQUENCE [LARGE SCALE GENOMIC DNA]</scope>
    <source>
        <strain evidence="6 7">USBA 36</strain>
    </source>
</reference>
<protein>
    <submittedName>
        <fullName evidence="6">Polar amino acid transport system substrate-binding protein</fullName>
    </submittedName>
</protein>
<dbReference type="PANTHER" id="PTHR30085">
    <property type="entry name" value="AMINO ACID ABC TRANSPORTER PERMEASE"/>
    <property type="match status" value="1"/>
</dbReference>
<dbReference type="Gene3D" id="3.40.190.10">
    <property type="entry name" value="Periplasmic binding protein-like II"/>
    <property type="match status" value="2"/>
</dbReference>
<evidence type="ECO:0000256" key="2">
    <source>
        <dbReference type="ARBA" id="ARBA00022448"/>
    </source>
</evidence>
<sequence>MPAFSRFLYLATGFALLAGLAFAPQAAAESVLDRVERTGVLNAGTRDQIRPFAFRGEDGRFVGFSVDIIHHIHAALAAELGRDIALEIGQVDAQSRIDRVADGTLDITCDIASKTWVREQRIDYSLTIFYNGTRILTERQIGLAGLGGLEGRQVGVIANSATIDVLRRSLPSVELVQFPSMNTAMAALEAGEVSGISNISIVLRDLQRQAAQPGRYIILPRAGYLNGEPMACILPQDDSRWRDFVDRTLVRLLKGIEEYRGPYFETYQKWFGPNGDLHYPLNRAAINHFNQIRGWIDE</sequence>
<organism evidence="6 7">
    <name type="scientific">Oceanibaculum indicum</name>
    <dbReference type="NCBI Taxonomy" id="526216"/>
    <lineage>
        <taxon>Bacteria</taxon>
        <taxon>Pseudomonadati</taxon>
        <taxon>Pseudomonadota</taxon>
        <taxon>Alphaproteobacteria</taxon>
        <taxon>Rhodospirillales</taxon>
        <taxon>Oceanibaculaceae</taxon>
        <taxon>Oceanibaculum</taxon>
    </lineage>
</organism>
<comment type="similarity">
    <text evidence="1">Belongs to the bacterial solute-binding protein 3 family.</text>
</comment>
<dbReference type="GO" id="GO:0030288">
    <property type="term" value="C:outer membrane-bounded periplasmic space"/>
    <property type="evidence" value="ECO:0007669"/>
    <property type="project" value="TreeGrafter"/>
</dbReference>
<keyword evidence="3 4" id="KW-0732">Signal</keyword>
<accession>A0A420WR39</accession>
<evidence type="ECO:0000259" key="5">
    <source>
        <dbReference type="SMART" id="SM00062"/>
    </source>
</evidence>
<evidence type="ECO:0000256" key="4">
    <source>
        <dbReference type="SAM" id="SignalP"/>
    </source>
</evidence>
<keyword evidence="2" id="KW-0813">Transport</keyword>
<dbReference type="AlphaFoldDB" id="A0A420WR39"/>
<dbReference type="Pfam" id="PF00497">
    <property type="entry name" value="SBP_bac_3"/>
    <property type="match status" value="1"/>
</dbReference>
<dbReference type="Proteomes" id="UP000277424">
    <property type="component" value="Unassembled WGS sequence"/>
</dbReference>
<name>A0A420WR39_9PROT</name>
<gene>
    <name evidence="6" type="ORF">BCL74_1306</name>
</gene>
<feature type="domain" description="Solute-binding protein family 3/N-terminal" evidence="5">
    <location>
        <begin position="40"/>
        <end position="274"/>
    </location>
</feature>
<dbReference type="SMART" id="SM00062">
    <property type="entry name" value="PBPb"/>
    <property type="match status" value="1"/>
</dbReference>
<feature type="signal peptide" evidence="4">
    <location>
        <begin position="1"/>
        <end position="23"/>
    </location>
</feature>
<evidence type="ECO:0000313" key="7">
    <source>
        <dbReference type="Proteomes" id="UP000277424"/>
    </source>
</evidence>
<dbReference type="GO" id="GO:0005576">
    <property type="term" value="C:extracellular region"/>
    <property type="evidence" value="ECO:0007669"/>
    <property type="project" value="TreeGrafter"/>
</dbReference>
<proteinExistence type="inferred from homology"/>
<evidence type="ECO:0000256" key="1">
    <source>
        <dbReference type="ARBA" id="ARBA00010333"/>
    </source>
</evidence>
<dbReference type="InterPro" id="IPR001638">
    <property type="entry name" value="Solute-binding_3/MltF_N"/>
</dbReference>
<dbReference type="GO" id="GO:0006865">
    <property type="term" value="P:amino acid transport"/>
    <property type="evidence" value="ECO:0007669"/>
    <property type="project" value="TreeGrafter"/>
</dbReference>
<evidence type="ECO:0000256" key="3">
    <source>
        <dbReference type="ARBA" id="ARBA00022729"/>
    </source>
</evidence>
<comment type="caution">
    <text evidence="6">The sequence shown here is derived from an EMBL/GenBank/DDBJ whole genome shotgun (WGS) entry which is preliminary data.</text>
</comment>
<dbReference type="SUPFAM" id="SSF53850">
    <property type="entry name" value="Periplasmic binding protein-like II"/>
    <property type="match status" value="1"/>
</dbReference>
<dbReference type="EMBL" id="RBIG01000001">
    <property type="protein sequence ID" value="RKQ73517.1"/>
    <property type="molecule type" value="Genomic_DNA"/>
</dbReference>
<feature type="chain" id="PRO_5019004824" evidence="4">
    <location>
        <begin position="24"/>
        <end position="298"/>
    </location>
</feature>